<feature type="domain" description="EamA" evidence="3">
    <location>
        <begin position="147"/>
        <end position="276"/>
    </location>
</feature>
<reference evidence="5" key="1">
    <citation type="journal article" date="2019" name="Int. J. Syst. Evol. Microbiol.">
        <title>The Global Catalogue of Microorganisms (GCM) 10K type strain sequencing project: providing services to taxonomists for standard genome sequencing and annotation.</title>
        <authorList>
            <consortium name="The Broad Institute Genomics Platform"/>
            <consortium name="The Broad Institute Genome Sequencing Center for Infectious Disease"/>
            <person name="Wu L."/>
            <person name="Ma J."/>
        </authorList>
    </citation>
    <scope>NUCLEOTIDE SEQUENCE [LARGE SCALE GENOMIC DNA]</scope>
    <source>
        <strain evidence="5">JCM 16949</strain>
    </source>
</reference>
<proteinExistence type="inferred from homology"/>
<organism evidence="4 5">
    <name type="scientific">Leifsonella bigeumensis</name>
    <dbReference type="NCBI Taxonomy" id="433643"/>
    <lineage>
        <taxon>Bacteria</taxon>
        <taxon>Bacillati</taxon>
        <taxon>Actinomycetota</taxon>
        <taxon>Actinomycetes</taxon>
        <taxon>Micrococcales</taxon>
        <taxon>Microbacteriaceae</taxon>
        <taxon>Leifsonella</taxon>
    </lineage>
</organism>
<dbReference type="PANTHER" id="PTHR22911">
    <property type="entry name" value="ACYL-MALONYL CONDENSING ENZYME-RELATED"/>
    <property type="match status" value="1"/>
</dbReference>
<evidence type="ECO:0000259" key="3">
    <source>
        <dbReference type="Pfam" id="PF00892"/>
    </source>
</evidence>
<feature type="transmembrane region" description="Helical" evidence="2">
    <location>
        <begin position="115"/>
        <end position="136"/>
    </location>
</feature>
<dbReference type="SUPFAM" id="SSF103481">
    <property type="entry name" value="Multidrug resistance efflux transporter EmrE"/>
    <property type="match status" value="2"/>
</dbReference>
<feature type="transmembrane region" description="Helical" evidence="2">
    <location>
        <begin position="6"/>
        <end position="24"/>
    </location>
</feature>
<dbReference type="Pfam" id="PF00892">
    <property type="entry name" value="EamA"/>
    <property type="match status" value="2"/>
</dbReference>
<name>A0ABP7FAT4_9MICO</name>
<protein>
    <submittedName>
        <fullName evidence="4">EamA family transporter</fullName>
    </submittedName>
</protein>
<keyword evidence="2" id="KW-0812">Transmembrane</keyword>
<feature type="transmembrane region" description="Helical" evidence="2">
    <location>
        <begin position="90"/>
        <end position="109"/>
    </location>
</feature>
<dbReference type="RefSeq" id="WP_344754160.1">
    <property type="nucleotide sequence ID" value="NZ_BAABAE010000002.1"/>
</dbReference>
<keyword evidence="5" id="KW-1185">Reference proteome</keyword>
<dbReference type="InterPro" id="IPR000620">
    <property type="entry name" value="EamA_dom"/>
</dbReference>
<dbReference type="Proteomes" id="UP001501004">
    <property type="component" value="Unassembled WGS sequence"/>
</dbReference>
<evidence type="ECO:0000313" key="5">
    <source>
        <dbReference type="Proteomes" id="UP001501004"/>
    </source>
</evidence>
<feature type="transmembrane region" description="Helical" evidence="2">
    <location>
        <begin position="62"/>
        <end position="83"/>
    </location>
</feature>
<evidence type="ECO:0000256" key="2">
    <source>
        <dbReference type="SAM" id="Phobius"/>
    </source>
</evidence>
<feature type="transmembrane region" description="Helical" evidence="2">
    <location>
        <begin position="263"/>
        <end position="281"/>
    </location>
</feature>
<feature type="transmembrane region" description="Helical" evidence="2">
    <location>
        <begin position="232"/>
        <end position="251"/>
    </location>
</feature>
<sequence length="282" mass="28169">MAGAILALLASAFLGVSDFLGGVISRRVALVTVLLLSQVVATLAILPRMLWESPLDNAGPALFWGIVGGVATAVAVSSLFKALAIGTMGVVAPITSLSVLVPVIVGLLGGDQLSWLLGIGLVVAIVGTVLASGPEVRTRTVGHGPKPIILAIVAAIGFGVANLSVALGSAFNVTTTLVSNSLTVLVVYVVAALLLRQVPKAGGSALVGIVAIGLLGFAANLCFAVASTIAPLTVVAVLASLYPVITVLLGWRILGEHLQRIQVLGVIAVFLGVAAIAASTAG</sequence>
<comment type="similarity">
    <text evidence="1">Belongs to the EamA transporter family.</text>
</comment>
<evidence type="ECO:0000256" key="1">
    <source>
        <dbReference type="ARBA" id="ARBA00007362"/>
    </source>
</evidence>
<gene>
    <name evidence="4" type="ORF">GCM10022239_09100</name>
</gene>
<comment type="caution">
    <text evidence="4">The sequence shown here is derived from an EMBL/GenBank/DDBJ whole genome shotgun (WGS) entry which is preliminary data.</text>
</comment>
<evidence type="ECO:0000313" key="4">
    <source>
        <dbReference type="EMBL" id="GAA3735217.1"/>
    </source>
</evidence>
<accession>A0ABP7FAT4</accession>
<feature type="transmembrane region" description="Helical" evidence="2">
    <location>
        <begin position="177"/>
        <end position="195"/>
    </location>
</feature>
<feature type="transmembrane region" description="Helical" evidence="2">
    <location>
        <begin position="148"/>
        <end position="171"/>
    </location>
</feature>
<dbReference type="InterPro" id="IPR037185">
    <property type="entry name" value="EmrE-like"/>
</dbReference>
<dbReference type="Gene3D" id="1.10.3730.20">
    <property type="match status" value="1"/>
</dbReference>
<dbReference type="PANTHER" id="PTHR22911:SF137">
    <property type="entry name" value="SOLUTE CARRIER FAMILY 35 MEMBER G2-RELATED"/>
    <property type="match status" value="1"/>
</dbReference>
<keyword evidence="2" id="KW-1133">Transmembrane helix</keyword>
<dbReference type="EMBL" id="BAABAE010000002">
    <property type="protein sequence ID" value="GAA3735217.1"/>
    <property type="molecule type" value="Genomic_DNA"/>
</dbReference>
<feature type="transmembrane region" description="Helical" evidence="2">
    <location>
        <begin position="31"/>
        <end position="50"/>
    </location>
</feature>
<feature type="domain" description="EamA" evidence="3">
    <location>
        <begin position="2"/>
        <end position="132"/>
    </location>
</feature>
<feature type="transmembrane region" description="Helical" evidence="2">
    <location>
        <begin position="207"/>
        <end position="226"/>
    </location>
</feature>
<keyword evidence="2" id="KW-0472">Membrane</keyword>